<reference evidence="1 2" key="1">
    <citation type="submission" date="2018-06" db="EMBL/GenBank/DDBJ databases">
        <title>Genome analysis of cellulolytic fungus Trichoderma lentiforme CFAM-422.</title>
        <authorList>
            <person name="Steindorff A.S."/>
            <person name="Formighieri E.F."/>
            <person name="Midorikawa G.E.O."/>
            <person name="Tamietti M.S."/>
            <person name="Ramos E.Z."/>
            <person name="Silva A.S."/>
            <person name="Bon E.P.S."/>
            <person name="Mendes T.D."/>
            <person name="Damaso M.C.T."/>
            <person name="Favaro L.C.L."/>
        </authorList>
    </citation>
    <scope>NUCLEOTIDE SEQUENCE [LARGE SCALE GENOMIC DNA]</scope>
    <source>
        <strain evidence="1 2">CFAM-422</strain>
    </source>
</reference>
<organism evidence="1 2">
    <name type="scientific">Trichoderma lentiforme</name>
    <dbReference type="NCBI Taxonomy" id="1567552"/>
    <lineage>
        <taxon>Eukaryota</taxon>
        <taxon>Fungi</taxon>
        <taxon>Dikarya</taxon>
        <taxon>Ascomycota</taxon>
        <taxon>Pezizomycotina</taxon>
        <taxon>Sordariomycetes</taxon>
        <taxon>Hypocreomycetidae</taxon>
        <taxon>Hypocreales</taxon>
        <taxon>Hypocreaceae</taxon>
        <taxon>Trichoderma</taxon>
    </lineage>
</organism>
<name>A0A9P4X5X2_9HYPO</name>
<dbReference type="AlphaFoldDB" id="A0A9P4X5X2"/>
<protein>
    <submittedName>
        <fullName evidence="1">Uncharacterized protein</fullName>
    </submittedName>
</protein>
<comment type="caution">
    <text evidence="1">The sequence shown here is derived from an EMBL/GenBank/DDBJ whole genome shotgun (WGS) entry which is preliminary data.</text>
</comment>
<evidence type="ECO:0000313" key="1">
    <source>
        <dbReference type="EMBL" id="KAF3059107.1"/>
    </source>
</evidence>
<dbReference type="EMBL" id="QLNT01000025">
    <property type="protein sequence ID" value="KAF3059107.1"/>
    <property type="molecule type" value="Genomic_DNA"/>
</dbReference>
<sequence>MVGCSLPDKVVANIHGRGTRSDLESDKKLDAWRLRQGDQVAKVEATEDYTGVKSQMKDCGGG</sequence>
<proteinExistence type="predicted"/>
<accession>A0A9P4X5X2</accession>
<keyword evidence="2" id="KW-1185">Reference proteome</keyword>
<evidence type="ECO:0000313" key="2">
    <source>
        <dbReference type="Proteomes" id="UP000801864"/>
    </source>
</evidence>
<gene>
    <name evidence="1" type="ORF">CFAM422_011755</name>
</gene>
<dbReference type="Proteomes" id="UP000801864">
    <property type="component" value="Unassembled WGS sequence"/>
</dbReference>